<dbReference type="Proteomes" id="UP000239001">
    <property type="component" value="Unassembled WGS sequence"/>
</dbReference>
<dbReference type="GO" id="GO:0006396">
    <property type="term" value="P:RNA processing"/>
    <property type="evidence" value="ECO:0007669"/>
    <property type="project" value="InterPro"/>
</dbReference>
<sequence length="261" mass="28946">MISSLQNPLVKQIRLLHLPKGRREHHLFLIEGTHLLETACEVDSSIMTVCFTQQWQEQHLELSEQIAKKAKRVEIVTKEVLSALATTVNPDGVIATVERKSFQSISPKTLRLGLILERLQDPGNLGTIIRTAAATEVEQLWLSSDSVDLDHPKVIRASSGEWFRLPMTVSENLADVIKNYQKQGVQIIATNLNATKLHWEIDYTQPSLIILGNEGAGLSESLTSLADCAVKIPLAGQVESLNVAIATAVILYEARRQQMKV</sequence>
<dbReference type="GO" id="GO:0003723">
    <property type="term" value="F:RNA binding"/>
    <property type="evidence" value="ECO:0007669"/>
    <property type="project" value="InterPro"/>
</dbReference>
<dbReference type="InterPro" id="IPR001537">
    <property type="entry name" value="SpoU_MeTrfase"/>
</dbReference>
<accession>A0A2T1M1A8</accession>
<dbReference type="InterPro" id="IPR029028">
    <property type="entry name" value="Alpha/beta_knot_MTases"/>
</dbReference>
<keyword evidence="3 5" id="KW-0808">Transferase</keyword>
<evidence type="ECO:0000259" key="4">
    <source>
        <dbReference type="SMART" id="SM00967"/>
    </source>
</evidence>
<dbReference type="PANTHER" id="PTHR43191">
    <property type="entry name" value="RRNA METHYLTRANSFERASE 3"/>
    <property type="match status" value="1"/>
</dbReference>
<evidence type="ECO:0000256" key="2">
    <source>
        <dbReference type="ARBA" id="ARBA00022603"/>
    </source>
</evidence>
<evidence type="ECO:0000313" key="6">
    <source>
        <dbReference type="Proteomes" id="UP000239001"/>
    </source>
</evidence>
<dbReference type="RefSeq" id="WP_106455909.1">
    <property type="nucleotide sequence ID" value="NZ_PXOH01000004.1"/>
</dbReference>
<dbReference type="InterPro" id="IPR029064">
    <property type="entry name" value="Ribosomal_eL30-like_sf"/>
</dbReference>
<dbReference type="InterPro" id="IPR029026">
    <property type="entry name" value="tRNA_m1G_MTases_N"/>
</dbReference>
<dbReference type="Gene3D" id="3.30.1330.30">
    <property type="match status" value="1"/>
</dbReference>
<dbReference type="SMART" id="SM00967">
    <property type="entry name" value="SpoU_sub_bind"/>
    <property type="match status" value="1"/>
</dbReference>
<keyword evidence="2 5" id="KW-0489">Methyltransferase</keyword>
<dbReference type="GO" id="GO:0005737">
    <property type="term" value="C:cytoplasm"/>
    <property type="evidence" value="ECO:0007669"/>
    <property type="project" value="UniProtKB-ARBA"/>
</dbReference>
<comment type="similarity">
    <text evidence="1">Belongs to the class IV-like SAM-binding methyltransferase superfamily. RNA methyltransferase TrmH family.</text>
</comment>
<reference evidence="5 6" key="2">
    <citation type="submission" date="2018-03" db="EMBL/GenBank/DDBJ databases">
        <authorList>
            <person name="Keele B.F."/>
        </authorList>
    </citation>
    <scope>NUCLEOTIDE SEQUENCE [LARGE SCALE GENOMIC DNA]</scope>
    <source>
        <strain evidence="5 6">CCALA 016</strain>
    </source>
</reference>
<keyword evidence="6" id="KW-1185">Reference proteome</keyword>
<dbReference type="GO" id="GO:0008173">
    <property type="term" value="F:RNA methyltransferase activity"/>
    <property type="evidence" value="ECO:0007669"/>
    <property type="project" value="InterPro"/>
</dbReference>
<evidence type="ECO:0000256" key="1">
    <source>
        <dbReference type="ARBA" id="ARBA00007228"/>
    </source>
</evidence>
<dbReference type="Pfam" id="PF22435">
    <property type="entry name" value="MRM3-like_sub_bind"/>
    <property type="match status" value="1"/>
</dbReference>
<protein>
    <submittedName>
        <fullName evidence="5">rRNA methyltransferase</fullName>
    </submittedName>
</protein>
<dbReference type="Gene3D" id="3.40.1280.10">
    <property type="match status" value="1"/>
</dbReference>
<feature type="domain" description="RNA 2-O ribose methyltransferase substrate binding" evidence="4">
    <location>
        <begin position="29"/>
        <end position="103"/>
    </location>
</feature>
<dbReference type="OrthoDB" id="9794400at2"/>
<dbReference type="CDD" id="cd18095">
    <property type="entry name" value="SpoU-like_rRNA-MTase"/>
    <property type="match status" value="1"/>
</dbReference>
<reference evidence="5 6" key="1">
    <citation type="submission" date="2018-03" db="EMBL/GenBank/DDBJ databases">
        <title>The ancient ancestry and fast evolution of plastids.</title>
        <authorList>
            <person name="Moore K.R."/>
            <person name="Magnabosco C."/>
            <person name="Momper L."/>
            <person name="Gold D.A."/>
            <person name="Bosak T."/>
            <person name="Fournier G.P."/>
        </authorList>
    </citation>
    <scope>NUCLEOTIDE SEQUENCE [LARGE SCALE GENOMIC DNA]</scope>
    <source>
        <strain evidence="5 6">CCALA 016</strain>
    </source>
</reference>
<dbReference type="InterPro" id="IPR013123">
    <property type="entry name" value="SpoU_subst-bd"/>
</dbReference>
<dbReference type="GO" id="GO:0032259">
    <property type="term" value="P:methylation"/>
    <property type="evidence" value="ECO:0007669"/>
    <property type="project" value="UniProtKB-KW"/>
</dbReference>
<dbReference type="Pfam" id="PF00588">
    <property type="entry name" value="SpoU_methylase"/>
    <property type="match status" value="1"/>
</dbReference>
<comment type="caution">
    <text evidence="5">The sequence shown here is derived from an EMBL/GenBank/DDBJ whole genome shotgun (WGS) entry which is preliminary data.</text>
</comment>
<dbReference type="SUPFAM" id="SSF75217">
    <property type="entry name" value="alpha/beta knot"/>
    <property type="match status" value="1"/>
</dbReference>
<dbReference type="PANTHER" id="PTHR43191:SF2">
    <property type="entry name" value="RRNA METHYLTRANSFERASE 3, MITOCHONDRIAL"/>
    <property type="match status" value="1"/>
</dbReference>
<dbReference type="AlphaFoldDB" id="A0A2T1M1A8"/>
<proteinExistence type="inferred from homology"/>
<evidence type="ECO:0000256" key="3">
    <source>
        <dbReference type="ARBA" id="ARBA00022679"/>
    </source>
</evidence>
<dbReference type="InterPro" id="IPR053888">
    <property type="entry name" value="MRM3-like_sub_bind"/>
</dbReference>
<gene>
    <name evidence="5" type="ORF">C7H19_05640</name>
</gene>
<name>A0A2T1M1A8_9CHRO</name>
<organism evidence="5 6">
    <name type="scientific">Aphanothece hegewaldii CCALA 016</name>
    <dbReference type="NCBI Taxonomy" id="2107694"/>
    <lineage>
        <taxon>Bacteria</taxon>
        <taxon>Bacillati</taxon>
        <taxon>Cyanobacteriota</taxon>
        <taxon>Cyanophyceae</taxon>
        <taxon>Oscillatoriophycideae</taxon>
        <taxon>Chroococcales</taxon>
        <taxon>Aphanothecaceae</taxon>
        <taxon>Aphanothece</taxon>
    </lineage>
</organism>
<evidence type="ECO:0000313" key="5">
    <source>
        <dbReference type="EMBL" id="PSF38466.1"/>
    </source>
</evidence>
<dbReference type="EMBL" id="PXOH01000004">
    <property type="protein sequence ID" value="PSF38466.1"/>
    <property type="molecule type" value="Genomic_DNA"/>
</dbReference>
<dbReference type="InterPro" id="IPR051259">
    <property type="entry name" value="rRNA_Methyltransferase"/>
</dbReference>
<dbReference type="SUPFAM" id="SSF55315">
    <property type="entry name" value="L30e-like"/>
    <property type="match status" value="1"/>
</dbReference>